<dbReference type="VEuPathDB" id="FungiDB:HCDG_02786"/>
<protein>
    <submittedName>
        <fullName evidence="1">Uncharacterized protein</fullName>
    </submittedName>
</protein>
<dbReference type="Proteomes" id="UP000002624">
    <property type="component" value="Unassembled WGS sequence"/>
</dbReference>
<dbReference type="EMBL" id="GG692421">
    <property type="protein sequence ID" value="EER42888.1"/>
    <property type="molecule type" value="Genomic_DNA"/>
</dbReference>
<organism evidence="1 2">
    <name type="scientific">Ajellomyces capsulatus (strain H143)</name>
    <name type="common">Darling's disease fungus</name>
    <name type="synonym">Histoplasma capsulatum</name>
    <dbReference type="NCBI Taxonomy" id="544712"/>
    <lineage>
        <taxon>Eukaryota</taxon>
        <taxon>Fungi</taxon>
        <taxon>Dikarya</taxon>
        <taxon>Ascomycota</taxon>
        <taxon>Pezizomycotina</taxon>
        <taxon>Eurotiomycetes</taxon>
        <taxon>Eurotiomycetidae</taxon>
        <taxon>Onygenales</taxon>
        <taxon>Ajellomycetaceae</taxon>
        <taxon>Histoplasma</taxon>
    </lineage>
</organism>
<sequence>MAPNTDITTQALVVALKSSYIAKTTTEIMNIINLSAHQINHIYVKALEHCFNFDRSTKQTSSIQEQVLVKKIL</sequence>
<name>C6H9A5_AJECH</name>
<accession>C6H9A5</accession>
<dbReference type="HOGENOM" id="CLU_033666_7_3_1"/>
<evidence type="ECO:0000313" key="1">
    <source>
        <dbReference type="EMBL" id="EER42888.1"/>
    </source>
</evidence>
<gene>
    <name evidence="1" type="ORF">HCDG_02786</name>
</gene>
<dbReference type="AlphaFoldDB" id="C6H9A5"/>
<reference evidence="2" key="1">
    <citation type="submission" date="2009-05" db="EMBL/GenBank/DDBJ databases">
        <title>The genome sequence of Ajellomyces capsulatus strain H143.</title>
        <authorList>
            <person name="Champion M."/>
            <person name="Cuomo C.A."/>
            <person name="Ma L.-J."/>
            <person name="Henn M.R."/>
            <person name="Sil A."/>
            <person name="Goldman B."/>
            <person name="Young S.K."/>
            <person name="Kodira C.D."/>
            <person name="Zeng Q."/>
            <person name="Koehrsen M."/>
            <person name="Alvarado L."/>
            <person name="Berlin A.M."/>
            <person name="Borenstein D."/>
            <person name="Chen Z."/>
            <person name="Engels R."/>
            <person name="Freedman E."/>
            <person name="Gellesch M."/>
            <person name="Goldberg J."/>
            <person name="Griggs A."/>
            <person name="Gujja S."/>
            <person name="Heiman D.I."/>
            <person name="Hepburn T.A."/>
            <person name="Howarth C."/>
            <person name="Jen D."/>
            <person name="Larson L."/>
            <person name="Lewis B."/>
            <person name="Mehta T."/>
            <person name="Park D."/>
            <person name="Pearson M."/>
            <person name="Roberts A."/>
            <person name="Saif S."/>
            <person name="Shea T.D."/>
            <person name="Shenoy N."/>
            <person name="Sisk P."/>
            <person name="Stolte C."/>
            <person name="Sykes S."/>
            <person name="Walk T."/>
            <person name="White J."/>
            <person name="Yandava C."/>
            <person name="Klein B."/>
            <person name="McEwen J.G."/>
            <person name="Puccia R."/>
            <person name="Goldman G.H."/>
            <person name="Felipe M.S."/>
            <person name="Nino-Vega G."/>
            <person name="San-Blas G."/>
            <person name="Taylor J.W."/>
            <person name="Mendoza L."/>
            <person name="Galagan J.E."/>
            <person name="Nusbaum C."/>
            <person name="Birren B.W."/>
        </authorList>
    </citation>
    <scope>NUCLEOTIDE SEQUENCE [LARGE SCALE GENOMIC DNA]</scope>
    <source>
        <strain evidence="2">H143</strain>
    </source>
</reference>
<evidence type="ECO:0000313" key="2">
    <source>
        <dbReference type="Proteomes" id="UP000002624"/>
    </source>
</evidence>
<proteinExistence type="predicted"/>